<sequence length="237" mass="25829">MPETRQHVERQPAQIWLGTTMAGQTVTVWVSATTLHVFHRDQLIKTHPITLTPEDLAKLNTRGRPGRPSPATALPTGQLPANVMVEVDRQVNNCGMVSIAGKQISVGSPLAGKRVTLRIDTQLIHVIADGVLTGTRPSPLTQEQRRRLHGARLSGPVPGLPTRVTHVQRVVSSSGSLMAAGTKFHIGHAHRGKAVTIALEDTQFRILHQGQELATHPRPHTKEVTHTRASGHIDYET</sequence>
<protein>
    <submittedName>
        <fullName evidence="2">Uncharacterized protein</fullName>
    </submittedName>
</protein>
<dbReference type="PANTHER" id="PTHR35004:SF6">
    <property type="entry name" value="TRANSPOSASE"/>
    <property type="match status" value="1"/>
</dbReference>
<proteinExistence type="predicted"/>
<feature type="compositionally biased region" description="Basic and acidic residues" evidence="1">
    <location>
        <begin position="220"/>
        <end position="237"/>
    </location>
</feature>
<dbReference type="PANTHER" id="PTHR35004">
    <property type="entry name" value="TRANSPOSASE RV3428C-RELATED"/>
    <property type="match status" value="1"/>
</dbReference>
<evidence type="ECO:0000313" key="3">
    <source>
        <dbReference type="Proteomes" id="UP001500212"/>
    </source>
</evidence>
<name>A0ABP8TM49_9ACTN</name>
<organism evidence="2 3">
    <name type="scientific">Actinoallomurus liliacearum</name>
    <dbReference type="NCBI Taxonomy" id="1080073"/>
    <lineage>
        <taxon>Bacteria</taxon>
        <taxon>Bacillati</taxon>
        <taxon>Actinomycetota</taxon>
        <taxon>Actinomycetes</taxon>
        <taxon>Streptosporangiales</taxon>
        <taxon>Thermomonosporaceae</taxon>
        <taxon>Actinoallomurus</taxon>
    </lineage>
</organism>
<dbReference type="EMBL" id="BAABHJ010000008">
    <property type="protein sequence ID" value="GAA4608961.1"/>
    <property type="molecule type" value="Genomic_DNA"/>
</dbReference>
<reference evidence="3" key="1">
    <citation type="journal article" date="2019" name="Int. J. Syst. Evol. Microbiol.">
        <title>The Global Catalogue of Microorganisms (GCM) 10K type strain sequencing project: providing services to taxonomists for standard genome sequencing and annotation.</title>
        <authorList>
            <consortium name="The Broad Institute Genomics Platform"/>
            <consortium name="The Broad Institute Genome Sequencing Center for Infectious Disease"/>
            <person name="Wu L."/>
            <person name="Ma J."/>
        </authorList>
    </citation>
    <scope>NUCLEOTIDE SEQUENCE [LARGE SCALE GENOMIC DNA]</scope>
    <source>
        <strain evidence="3">JCM 17938</strain>
    </source>
</reference>
<keyword evidence="3" id="KW-1185">Reference proteome</keyword>
<gene>
    <name evidence="2" type="ORF">GCM10023195_35660</name>
</gene>
<dbReference type="Proteomes" id="UP001500212">
    <property type="component" value="Unassembled WGS sequence"/>
</dbReference>
<comment type="caution">
    <text evidence="2">The sequence shown here is derived from an EMBL/GenBank/DDBJ whole genome shotgun (WGS) entry which is preliminary data.</text>
</comment>
<evidence type="ECO:0000256" key="1">
    <source>
        <dbReference type="SAM" id="MobiDB-lite"/>
    </source>
</evidence>
<feature type="region of interest" description="Disordered" evidence="1">
    <location>
        <begin position="217"/>
        <end position="237"/>
    </location>
</feature>
<evidence type="ECO:0000313" key="2">
    <source>
        <dbReference type="EMBL" id="GAA4608961.1"/>
    </source>
</evidence>
<accession>A0ABP8TM49</accession>